<dbReference type="InterPro" id="IPR015943">
    <property type="entry name" value="WD40/YVTN_repeat-like_dom_sf"/>
</dbReference>
<dbReference type="Pfam" id="PF23419">
    <property type="entry name" value="WD40_RFWD3"/>
    <property type="match status" value="1"/>
</dbReference>
<dbReference type="Pfam" id="PF13639">
    <property type="entry name" value="zf-RING_2"/>
    <property type="match status" value="1"/>
</dbReference>
<dbReference type="PANTHER" id="PTHR16047">
    <property type="entry name" value="RFWD3 PROTEIN"/>
    <property type="match status" value="1"/>
</dbReference>
<organism evidence="9 10">
    <name type="scientific">Cannabis sativa</name>
    <name type="common">Hemp</name>
    <name type="synonym">Marijuana</name>
    <dbReference type="NCBI Taxonomy" id="3483"/>
    <lineage>
        <taxon>Eukaryota</taxon>
        <taxon>Viridiplantae</taxon>
        <taxon>Streptophyta</taxon>
        <taxon>Embryophyta</taxon>
        <taxon>Tracheophyta</taxon>
        <taxon>Spermatophyta</taxon>
        <taxon>Magnoliopsida</taxon>
        <taxon>eudicotyledons</taxon>
        <taxon>Gunneridae</taxon>
        <taxon>Pentapetalae</taxon>
        <taxon>rosids</taxon>
        <taxon>fabids</taxon>
        <taxon>Rosales</taxon>
        <taxon>Cannabaceae</taxon>
        <taxon>Cannabis</taxon>
    </lineage>
</organism>
<dbReference type="EMBL" id="JAATIP010000114">
    <property type="protein sequence ID" value="KAF4370989.1"/>
    <property type="molecule type" value="Genomic_DNA"/>
</dbReference>
<dbReference type="InterPro" id="IPR036322">
    <property type="entry name" value="WD40_repeat_dom_sf"/>
</dbReference>
<dbReference type="GO" id="GO:0016604">
    <property type="term" value="C:nuclear body"/>
    <property type="evidence" value="ECO:0007669"/>
    <property type="project" value="UniProtKB-SubCell"/>
</dbReference>
<reference evidence="9 10" key="1">
    <citation type="journal article" date="2020" name="bioRxiv">
        <title>Sequence and annotation of 42 cannabis genomes reveals extensive copy number variation in cannabinoid synthesis and pathogen resistance genes.</title>
        <authorList>
            <person name="Mckernan K.J."/>
            <person name="Helbert Y."/>
            <person name="Kane L.T."/>
            <person name="Ebling H."/>
            <person name="Zhang L."/>
            <person name="Liu B."/>
            <person name="Eaton Z."/>
            <person name="Mclaughlin S."/>
            <person name="Kingan S."/>
            <person name="Baybayan P."/>
            <person name="Concepcion G."/>
            <person name="Jordan M."/>
            <person name="Riva A."/>
            <person name="Barbazuk W."/>
            <person name="Harkins T."/>
        </authorList>
    </citation>
    <scope>NUCLEOTIDE SEQUENCE [LARGE SCALE GENOMIC DNA]</scope>
    <source>
        <strain evidence="10">cv. Jamaican Lion 4</strain>
        <tissue evidence="9">Leaf</tissue>
    </source>
</reference>
<dbReference type="GO" id="GO:0036297">
    <property type="term" value="P:interstrand cross-link repair"/>
    <property type="evidence" value="ECO:0007669"/>
    <property type="project" value="InterPro"/>
</dbReference>
<dbReference type="InterPro" id="IPR013083">
    <property type="entry name" value="Znf_RING/FYVE/PHD"/>
</dbReference>
<comment type="catalytic activity">
    <reaction evidence="1">
        <text>S-ubiquitinyl-[E2 ubiquitin-conjugating enzyme]-L-cysteine + [acceptor protein]-L-lysine = [E2 ubiquitin-conjugating enzyme]-L-cysteine + N(6)-ubiquitinyl-[acceptor protein]-L-lysine.</text>
        <dbReference type="EC" id="2.3.2.27"/>
    </reaction>
</comment>
<evidence type="ECO:0000256" key="6">
    <source>
        <dbReference type="SAM" id="Coils"/>
    </source>
</evidence>
<keyword evidence="6" id="KW-0175">Coiled coil</keyword>
<feature type="compositionally biased region" description="Polar residues" evidence="7">
    <location>
        <begin position="1"/>
        <end position="14"/>
    </location>
</feature>
<dbReference type="PANTHER" id="PTHR16047:SF13">
    <property type="entry name" value="E3 UBIQUITIN-PROTEIN LIGASE RFWD3"/>
    <property type="match status" value="1"/>
</dbReference>
<dbReference type="Gene3D" id="3.30.40.10">
    <property type="entry name" value="Zinc/RING finger domain, C3HC4 (zinc finger)"/>
    <property type="match status" value="1"/>
</dbReference>
<keyword evidence="5" id="KW-0862">Zinc</keyword>
<dbReference type="Proteomes" id="UP000525078">
    <property type="component" value="Unassembled WGS sequence"/>
</dbReference>
<feature type="domain" description="RING-type" evidence="8">
    <location>
        <begin position="97"/>
        <end position="143"/>
    </location>
</feature>
<evidence type="ECO:0000256" key="3">
    <source>
        <dbReference type="ARBA" id="ARBA00022574"/>
    </source>
</evidence>
<protein>
    <recommendedName>
        <fullName evidence="2">RING-type E3 ubiquitin transferase</fullName>
        <ecNumber evidence="2">2.3.2.27</ecNumber>
    </recommendedName>
</protein>
<dbReference type="CDD" id="cd16450">
    <property type="entry name" value="mRING-C3HGC3_RFWD3"/>
    <property type="match status" value="1"/>
</dbReference>
<keyword evidence="5" id="KW-0479">Metal-binding</keyword>
<dbReference type="AlphaFoldDB" id="A0A7J6FMB6"/>
<dbReference type="GO" id="GO:0008270">
    <property type="term" value="F:zinc ion binding"/>
    <property type="evidence" value="ECO:0007669"/>
    <property type="project" value="UniProtKB-KW"/>
</dbReference>
<dbReference type="SUPFAM" id="SSF57850">
    <property type="entry name" value="RING/U-box"/>
    <property type="match status" value="1"/>
</dbReference>
<dbReference type="SUPFAM" id="SSF50978">
    <property type="entry name" value="WD40 repeat-like"/>
    <property type="match status" value="1"/>
</dbReference>
<dbReference type="GO" id="GO:0061630">
    <property type="term" value="F:ubiquitin protein ligase activity"/>
    <property type="evidence" value="ECO:0007669"/>
    <property type="project" value="UniProtKB-EC"/>
</dbReference>
<evidence type="ECO:0000256" key="4">
    <source>
        <dbReference type="ARBA" id="ARBA00034306"/>
    </source>
</evidence>
<gene>
    <name evidence="9" type="ORF">F8388_002882</name>
</gene>
<keyword evidence="3" id="KW-0853">WD repeat</keyword>
<evidence type="ECO:0000256" key="5">
    <source>
        <dbReference type="PROSITE-ProRule" id="PRU00175"/>
    </source>
</evidence>
<dbReference type="InterPro" id="IPR037381">
    <property type="entry name" value="RFWD3"/>
</dbReference>
<comment type="subcellular location">
    <subcellularLocation>
        <location evidence="4">Nucleus</location>
        <location evidence="4">Nuclear body</location>
    </subcellularLocation>
</comment>
<comment type="caution">
    <text evidence="9">The sequence shown here is derived from an EMBL/GenBank/DDBJ whole genome shotgun (WGS) entry which is preliminary data.</text>
</comment>
<feature type="region of interest" description="Disordered" evidence="7">
    <location>
        <begin position="1"/>
        <end position="56"/>
    </location>
</feature>
<sequence length="618" mass="69103">MANHSHSLQFPQNQDNDELSEPPLILVEEEEDDDDETEEDNEEAEEDDETEEDGDYVAYVAELLKEEGNNEAEEAASLGEGSQEKEWNRSEIDGLFCPICMEAWCNDGDHHICCLPCGHIYGMSCIKKWLQMRKNQGKCPQCNKKCTLKDVRKLFASQLVTVDDSQKRIRLLETKCSSLEKERVDWRKKEEKWKKKESVMRLKVQQLTERTTQLEQFIGDLSKGPSNSVNSGGDLLQRSVIGRNSNSILCRQGSPHFILQKELQVDGAQLFDFDASNQILLIARNLSGMGAKHILTKISLIPPHEREDILLPPSINFIKDLHICPTDSRLALLASLGKKVSLFSTESNNVILTYDLPAAAWTCSWDLNSPCYMYAGLQNGSVLMFDMRQTMGPVKFLKGLTSNPVHTVHSLLHKSTLPSGARSVLSASSAGLCQWNFEGADEMWVSSLLALFISILSWPTFIPDTERQGVCISLAYCPSSDDIVASYRPKVEMHNDMATSQLSQTPSNVTGQGIMGSHVQYRRGGFNSCFQKLASTYASMNQIRLPKCAIIDFSEDKKLFASREEGACETTLQELPSFSVSQRLNSDRYPLRDIKYTNAVGHGLLGGLSGDLLQIFST</sequence>
<dbReference type="PROSITE" id="PS50089">
    <property type="entry name" value="ZF_RING_2"/>
    <property type="match status" value="1"/>
</dbReference>
<dbReference type="InterPro" id="IPR001841">
    <property type="entry name" value="Znf_RING"/>
</dbReference>
<evidence type="ECO:0000256" key="7">
    <source>
        <dbReference type="SAM" id="MobiDB-lite"/>
    </source>
</evidence>
<evidence type="ECO:0000259" key="8">
    <source>
        <dbReference type="PROSITE" id="PS50089"/>
    </source>
</evidence>
<evidence type="ECO:0000313" key="9">
    <source>
        <dbReference type="EMBL" id="KAF4370989.1"/>
    </source>
</evidence>
<dbReference type="EC" id="2.3.2.27" evidence="2"/>
<evidence type="ECO:0000256" key="2">
    <source>
        <dbReference type="ARBA" id="ARBA00012483"/>
    </source>
</evidence>
<feature type="compositionally biased region" description="Acidic residues" evidence="7">
    <location>
        <begin position="27"/>
        <end position="55"/>
    </location>
</feature>
<feature type="coiled-coil region" evidence="6">
    <location>
        <begin position="162"/>
        <end position="189"/>
    </location>
</feature>
<dbReference type="GO" id="GO:0016567">
    <property type="term" value="P:protein ubiquitination"/>
    <property type="evidence" value="ECO:0007669"/>
    <property type="project" value="InterPro"/>
</dbReference>
<name>A0A7J6FMB6_CANSA</name>
<dbReference type="InterPro" id="IPR056527">
    <property type="entry name" value="WD40_RFWD3"/>
</dbReference>
<evidence type="ECO:0000256" key="1">
    <source>
        <dbReference type="ARBA" id="ARBA00000900"/>
    </source>
</evidence>
<keyword evidence="5" id="KW-0863">Zinc-finger</keyword>
<evidence type="ECO:0000313" key="10">
    <source>
        <dbReference type="Proteomes" id="UP000525078"/>
    </source>
</evidence>
<proteinExistence type="predicted"/>
<dbReference type="Gene3D" id="2.130.10.10">
    <property type="entry name" value="YVTN repeat-like/Quinoprotein amine dehydrogenase"/>
    <property type="match status" value="1"/>
</dbReference>
<accession>A0A7J6FMB6</accession>